<dbReference type="SUPFAM" id="SSF50630">
    <property type="entry name" value="Acid proteases"/>
    <property type="match status" value="2"/>
</dbReference>
<dbReference type="InterPro" id="IPR032861">
    <property type="entry name" value="TAXi_N"/>
</dbReference>
<dbReference type="InterPro" id="IPR033121">
    <property type="entry name" value="PEPTIDASE_A1"/>
</dbReference>
<reference evidence="6" key="2">
    <citation type="submission" date="2018-05" db="EMBL/GenBank/DDBJ databases">
        <title>OgluRS3 (Oryza glumaepatula Reference Sequence Version 3).</title>
        <authorList>
            <person name="Zhang J."/>
            <person name="Kudrna D."/>
            <person name="Lee S."/>
            <person name="Talag J."/>
            <person name="Welchert J."/>
            <person name="Wing R.A."/>
        </authorList>
    </citation>
    <scope>NUCLEOTIDE SEQUENCE [LARGE SCALE GENOMIC DNA]</scope>
</reference>
<dbReference type="Proteomes" id="UP000026961">
    <property type="component" value="Chromosome 6"/>
</dbReference>
<organism evidence="6">
    <name type="scientific">Oryza glumipatula</name>
    <dbReference type="NCBI Taxonomy" id="40148"/>
    <lineage>
        <taxon>Eukaryota</taxon>
        <taxon>Viridiplantae</taxon>
        <taxon>Streptophyta</taxon>
        <taxon>Embryophyta</taxon>
        <taxon>Tracheophyta</taxon>
        <taxon>Spermatophyta</taxon>
        <taxon>Magnoliopsida</taxon>
        <taxon>Liliopsida</taxon>
        <taxon>Poales</taxon>
        <taxon>Poaceae</taxon>
        <taxon>BOP clade</taxon>
        <taxon>Oryzoideae</taxon>
        <taxon>Oryzeae</taxon>
        <taxon>Oryzinae</taxon>
        <taxon>Oryza</taxon>
    </lineage>
</organism>
<dbReference type="Gramene" id="OGLUM06G13040.1">
    <property type="protein sequence ID" value="OGLUM06G13040.1"/>
    <property type="gene ID" value="OGLUM06G13040"/>
</dbReference>
<feature type="disulfide bond" evidence="3">
    <location>
        <begin position="864"/>
        <end position="870"/>
    </location>
</feature>
<dbReference type="FunFam" id="2.40.70.10:FF:000154">
    <property type="entry name" value="Aspartic proteinase nepenthesin-2"/>
    <property type="match status" value="1"/>
</dbReference>
<evidence type="ECO:0000256" key="1">
    <source>
        <dbReference type="ARBA" id="ARBA00007447"/>
    </source>
</evidence>
<dbReference type="FunFam" id="2.40.70.10:FF:000049">
    <property type="entry name" value="Aspartyl protease AED1"/>
    <property type="match status" value="1"/>
</dbReference>
<feature type="domain" description="Peptidase A1" evidence="5">
    <location>
        <begin position="162"/>
        <end position="506"/>
    </location>
</feature>
<keyword evidence="7" id="KW-1185">Reference proteome</keyword>
<feature type="active site" evidence="2">
    <location>
        <position position="1049"/>
    </location>
</feature>
<evidence type="ECO:0000256" key="2">
    <source>
        <dbReference type="PIRSR" id="PIRSR601461-1"/>
    </source>
</evidence>
<evidence type="ECO:0000313" key="7">
    <source>
        <dbReference type="Proteomes" id="UP000026961"/>
    </source>
</evidence>
<evidence type="ECO:0000259" key="5">
    <source>
        <dbReference type="PROSITE" id="PS51767"/>
    </source>
</evidence>
<evidence type="ECO:0000256" key="3">
    <source>
        <dbReference type="PIRSR" id="PIRSR601461-2"/>
    </source>
</evidence>
<evidence type="ECO:0000313" key="6">
    <source>
        <dbReference type="EnsemblPlants" id="OGLUM06G13040.1"/>
    </source>
</evidence>
<dbReference type="Pfam" id="PF14541">
    <property type="entry name" value="TAXi_C"/>
    <property type="match status" value="2"/>
</dbReference>
<dbReference type="InterPro" id="IPR032799">
    <property type="entry name" value="TAXi_C"/>
</dbReference>
<comment type="similarity">
    <text evidence="1">Belongs to the peptidase A1 family.</text>
</comment>
<feature type="region of interest" description="Disordered" evidence="4">
    <location>
        <begin position="51"/>
        <end position="74"/>
    </location>
</feature>
<keyword evidence="3" id="KW-1015">Disulfide bond</keyword>
<name>A0A0E0A8M6_9ORYZ</name>
<dbReference type="Pfam" id="PF14543">
    <property type="entry name" value="TAXi_N"/>
    <property type="match status" value="2"/>
</dbReference>
<dbReference type="GO" id="GO:0006508">
    <property type="term" value="P:proteolysis"/>
    <property type="evidence" value="ECO:0007669"/>
    <property type="project" value="InterPro"/>
</dbReference>
<dbReference type="EnsemblPlants" id="OGLUM06G13040.1">
    <property type="protein sequence ID" value="OGLUM06G13040.1"/>
    <property type="gene ID" value="OGLUM06G13040"/>
</dbReference>
<dbReference type="PANTHER" id="PTHR13683">
    <property type="entry name" value="ASPARTYL PROTEASES"/>
    <property type="match status" value="1"/>
</dbReference>
<dbReference type="InterPro" id="IPR001461">
    <property type="entry name" value="Aspartic_peptidase_A1"/>
</dbReference>
<protein>
    <recommendedName>
        <fullName evidence="5">Peptidase A1 domain-containing protein</fullName>
    </recommendedName>
</protein>
<dbReference type="HOGENOM" id="CLU_272187_0_0_1"/>
<dbReference type="Gene3D" id="2.40.70.10">
    <property type="entry name" value="Acid Proteases"/>
    <property type="match status" value="4"/>
</dbReference>
<dbReference type="PROSITE" id="PS51767">
    <property type="entry name" value="PEPTIDASE_A1"/>
    <property type="match status" value="2"/>
</dbReference>
<dbReference type="STRING" id="40148.A0A0E0A8M6"/>
<dbReference type="AlphaFoldDB" id="A0A0E0A8M6"/>
<proteinExistence type="inferred from homology"/>
<feature type="compositionally biased region" description="Low complexity" evidence="4">
    <location>
        <begin position="51"/>
        <end position="70"/>
    </location>
</feature>
<dbReference type="GO" id="GO:0004190">
    <property type="term" value="F:aspartic-type endopeptidase activity"/>
    <property type="evidence" value="ECO:0007669"/>
    <property type="project" value="InterPro"/>
</dbReference>
<dbReference type="eggNOG" id="KOG1339">
    <property type="taxonomic scope" value="Eukaryota"/>
</dbReference>
<evidence type="ECO:0000256" key="4">
    <source>
        <dbReference type="SAM" id="MobiDB-lite"/>
    </source>
</evidence>
<accession>A0A0E0A8M6</accession>
<dbReference type="PANTHER" id="PTHR13683:SF846">
    <property type="entry name" value="PEPTIDASE A1 DOMAIN-CONTAINING PROTEIN"/>
    <property type="match status" value="1"/>
</dbReference>
<reference evidence="6" key="1">
    <citation type="submission" date="2015-04" db="UniProtKB">
        <authorList>
            <consortium name="EnsemblPlants"/>
        </authorList>
    </citation>
    <scope>IDENTIFICATION</scope>
</reference>
<dbReference type="InterPro" id="IPR021109">
    <property type="entry name" value="Peptidase_aspartic_dom_sf"/>
</dbReference>
<feature type="domain" description="Peptidase A1" evidence="5">
    <location>
        <begin position="833"/>
        <end position="1184"/>
    </location>
</feature>
<sequence length="1188" mass="125074">MEVIIMRPEEIATRRCFGLSGKIEDFYSRLGTGGSSDLGGAPLRRRHIVLRSTQPSSPSTSPRLSSSIPSDANTMPLVRRRGVRSAFGGARSDENRGQPTADEVFDRDAVRLRSLFAVPRQLGGVEAGGGAPAPALAAAAGGGVTVTPMVAPISVAPGALEYRVLAGYGAPAQRFPVAFDTNFGVSVLRCKPCVGGAPCDVAFDPSRSSSFAAIPCGSPECAVECTGASCPFTIQFGNVTVANGTLVRDTLTLSPSATFAGFTFGCIEVGADADTFDGAVGLIDLSRSSHSLASRVISNGATTTTTAAFSYCLPSLSSTSSRGFLSIGASRPEYSGGDIKYAPMSSNPNHPNSYFVDLVRISVGGEDLPVPPAVFAAHGTLLEAATEFTFLAPAAYAALRDAFRNDMAPYPVAPPFRVLDTCYNLTGLASVAVPTVALRFAGGTELELDVRQTMYFADPSSVFSSVACLAFAAAPLPAFPVSVIGTLAQRSTEVVYDVRGGRVGMDLGTAYMLKIRLHGHQSRENFTFRTEEVIDSDRTNFRDFIDHIREKYPWGVYEFVTVNYFDPVNRNYPQVCSDQSMLEMFNKNMTTKEISMLIQIHKNNEQAVVLPLPDLPTPKKVVSGAEPNVANIHEVPCTPSLTVPSQATISQPSSSTQPVVDMYLANLFELNEHVGVDDKDMYSDGEIVVAVTNAGQEKEPTDVPEVDSEERNEYSVNLAFWYYGADAFVMYMVMVLYVVRWHFYGALNGASNGKKLPVLHRLNPCSPLNAGGKQSTTSSVDVSHLAGRRLRSLFAAVQSGDDAAPAPAPAASGGVAIPTTGTPEPGAPGFHDYTVVVGYGTPAQQLAMAFDTGLGISLARCAACRPGAPCDGLAFDPSRSSTFAPVPCGSPDCRSGCSSGSTPSCPLTSFPFLSGAVAQDVLTLTPSASVDDFTFGCVEGSRGEPLGAAGLLDLSRDSRSVASRLAAGAGGTFSYCLPLSTTSSHGFLAIGEADVPHNRSARVTAVAPLVYDPAFPNHYVVDLAGVSLGGRDIPIPPHAATASAAMVLDTALPYTYMKPSLYAPFRDAFRRAMARYPRAPAMGDLDTCYNFTGVRHEVLIPLVHLTFRGISGGAGGEGQVLGLGADQMFYMSEPGNFFSVTCLAFAALPSDGDAEAPLAMVMGTLAQSSMEVVHDVPGGKIGFIPGSC</sequence>
<feature type="active site" evidence="2">
    <location>
        <position position="851"/>
    </location>
</feature>